<evidence type="ECO:0000313" key="2">
    <source>
        <dbReference type="Proteomes" id="UP001429564"/>
    </source>
</evidence>
<accession>A0ABX0WC03</accession>
<dbReference type="EMBL" id="QHLQ01000032">
    <property type="protein sequence ID" value="NIZ63234.1"/>
    <property type="molecule type" value="Genomic_DNA"/>
</dbReference>
<proteinExistence type="predicted"/>
<dbReference type="Proteomes" id="UP001429564">
    <property type="component" value="Unassembled WGS sequence"/>
</dbReference>
<evidence type="ECO:0000313" key="1">
    <source>
        <dbReference type="EMBL" id="NIZ63234.1"/>
    </source>
</evidence>
<protein>
    <submittedName>
        <fullName evidence="1">Uncharacterized protein</fullName>
    </submittedName>
</protein>
<name>A0ABX0WC03_9RHOB</name>
<organism evidence="1 2">
    <name type="scientific">Parasedimentitalea denitrificans</name>
    <dbReference type="NCBI Taxonomy" id="2211118"/>
    <lineage>
        <taxon>Bacteria</taxon>
        <taxon>Pseudomonadati</taxon>
        <taxon>Pseudomonadota</taxon>
        <taxon>Alphaproteobacteria</taxon>
        <taxon>Rhodobacterales</taxon>
        <taxon>Paracoccaceae</taxon>
        <taxon>Parasedimentitalea</taxon>
    </lineage>
</organism>
<sequence length="59" mass="6749">MRLGANQLRNRVEIRNNWQDVRDVIGDAFTDALGCIHYKDPHNRLQSRLLAGSWTLAAT</sequence>
<reference evidence="1 2" key="1">
    <citation type="submission" date="2018-05" db="EMBL/GenBank/DDBJ databases">
        <authorList>
            <person name="Zhang Y.-J."/>
        </authorList>
    </citation>
    <scope>NUCLEOTIDE SEQUENCE [LARGE SCALE GENOMIC DNA]</scope>
    <source>
        <strain evidence="1 2">CY04</strain>
    </source>
</reference>
<comment type="caution">
    <text evidence="1">The sequence shown here is derived from an EMBL/GenBank/DDBJ whole genome shotgun (WGS) entry which is preliminary data.</text>
</comment>
<keyword evidence="2" id="KW-1185">Reference proteome</keyword>
<gene>
    <name evidence="1" type="ORF">DL239_19905</name>
</gene>